<sequence>MELREWIRALKTSVAVGRKQQVTVTAAGLGYYAFNSLIPLLLLLAIGVSIAYDPETTANAIESATGLHAAEIEPVIEEVTDDGGGRTRAGLIAAGIFAYSTATMFQAVNMAFSEVYGTRKRRSGLRKVTDSLLIFAIVIVSLSLLGGVGVALVLVVDSVAVSVLSVPLLFGAFFLAFLPMYYRFPGRSVTLGEAMPGAAFSAVAWTLSALFFRVYAATSDSVALYGVAGAVLLVLTWLYLGGLILLFGAILNAVLAGRVDADDGWLPTEEAETEANGEKGKSAG</sequence>
<dbReference type="GO" id="GO:0005886">
    <property type="term" value="C:plasma membrane"/>
    <property type="evidence" value="ECO:0007669"/>
    <property type="project" value="UniProtKB-SubCell"/>
</dbReference>
<dbReference type="PROSITE" id="PS50003">
    <property type="entry name" value="PH_DOMAIN"/>
    <property type="match status" value="1"/>
</dbReference>
<proteinExistence type="predicted"/>
<dbReference type="InterPro" id="IPR017039">
    <property type="entry name" value="Virul_fac_BrkB"/>
</dbReference>
<keyword evidence="9" id="KW-1185">Reference proteome</keyword>
<evidence type="ECO:0000256" key="2">
    <source>
        <dbReference type="ARBA" id="ARBA00022475"/>
    </source>
</evidence>
<feature type="transmembrane region" description="Helical" evidence="6">
    <location>
        <begin position="222"/>
        <end position="251"/>
    </location>
</feature>
<evidence type="ECO:0000259" key="7">
    <source>
        <dbReference type="PROSITE" id="PS50003"/>
    </source>
</evidence>
<evidence type="ECO:0000313" key="8">
    <source>
        <dbReference type="EMBL" id="MFC6904914.1"/>
    </source>
</evidence>
<feature type="domain" description="PH" evidence="7">
    <location>
        <begin position="1"/>
        <end position="15"/>
    </location>
</feature>
<dbReference type="AlphaFoldDB" id="A0ABD5V4A6"/>
<keyword evidence="5 6" id="KW-0472">Membrane</keyword>
<name>A0ABD5V4A6_9EURY</name>
<keyword evidence="3 6" id="KW-0812">Transmembrane</keyword>
<feature type="transmembrane region" description="Helical" evidence="6">
    <location>
        <begin position="161"/>
        <end position="182"/>
    </location>
</feature>
<dbReference type="RefSeq" id="WP_340603430.1">
    <property type="nucleotide sequence ID" value="NZ_JBBMXV010000002.1"/>
</dbReference>
<evidence type="ECO:0000256" key="3">
    <source>
        <dbReference type="ARBA" id="ARBA00022692"/>
    </source>
</evidence>
<feature type="transmembrane region" description="Helical" evidence="6">
    <location>
        <begin position="194"/>
        <end position="216"/>
    </location>
</feature>
<gene>
    <name evidence="8" type="ORF">ACFQGH_06830</name>
</gene>
<dbReference type="PANTHER" id="PTHR30213">
    <property type="entry name" value="INNER MEMBRANE PROTEIN YHJD"/>
    <property type="match status" value="1"/>
</dbReference>
<accession>A0ABD5V4A6</accession>
<dbReference type="PIRSF" id="PIRSF035875">
    <property type="entry name" value="RNase_BN"/>
    <property type="match status" value="1"/>
</dbReference>
<organism evidence="8 9">
    <name type="scientific">Halalkalicoccus tibetensis</name>
    <dbReference type="NCBI Taxonomy" id="175632"/>
    <lineage>
        <taxon>Archaea</taxon>
        <taxon>Methanobacteriati</taxon>
        <taxon>Methanobacteriota</taxon>
        <taxon>Stenosarchaea group</taxon>
        <taxon>Halobacteria</taxon>
        <taxon>Halobacteriales</taxon>
        <taxon>Halococcaceae</taxon>
        <taxon>Halalkalicoccus</taxon>
    </lineage>
</organism>
<reference evidence="8 9" key="1">
    <citation type="journal article" date="2019" name="Int. J. Syst. Evol. Microbiol.">
        <title>The Global Catalogue of Microorganisms (GCM) 10K type strain sequencing project: providing services to taxonomists for standard genome sequencing and annotation.</title>
        <authorList>
            <consortium name="The Broad Institute Genomics Platform"/>
            <consortium name="The Broad Institute Genome Sequencing Center for Infectious Disease"/>
            <person name="Wu L."/>
            <person name="Ma J."/>
        </authorList>
    </citation>
    <scope>NUCLEOTIDE SEQUENCE [LARGE SCALE GENOMIC DNA]</scope>
    <source>
        <strain evidence="8 9">CGMCC 1.3240</strain>
    </source>
</reference>
<dbReference type="InterPro" id="IPR001849">
    <property type="entry name" value="PH_domain"/>
</dbReference>
<feature type="transmembrane region" description="Helical" evidence="6">
    <location>
        <begin position="132"/>
        <end position="155"/>
    </location>
</feature>
<dbReference type="EMBL" id="JBHSXQ010000002">
    <property type="protein sequence ID" value="MFC6904914.1"/>
    <property type="molecule type" value="Genomic_DNA"/>
</dbReference>
<dbReference type="Pfam" id="PF03631">
    <property type="entry name" value="Virul_fac_BrkB"/>
    <property type="match status" value="1"/>
</dbReference>
<dbReference type="PANTHER" id="PTHR30213:SF0">
    <property type="entry name" value="UPF0761 MEMBRANE PROTEIN YIHY"/>
    <property type="match status" value="1"/>
</dbReference>
<feature type="transmembrane region" description="Helical" evidence="6">
    <location>
        <begin position="91"/>
        <end position="112"/>
    </location>
</feature>
<evidence type="ECO:0000256" key="5">
    <source>
        <dbReference type="ARBA" id="ARBA00023136"/>
    </source>
</evidence>
<evidence type="ECO:0000256" key="6">
    <source>
        <dbReference type="SAM" id="Phobius"/>
    </source>
</evidence>
<comment type="caution">
    <text evidence="8">The sequence shown here is derived from an EMBL/GenBank/DDBJ whole genome shotgun (WGS) entry which is preliminary data.</text>
</comment>
<protein>
    <submittedName>
        <fullName evidence="8">YihY/virulence factor BrkB family protein</fullName>
    </submittedName>
</protein>
<evidence type="ECO:0000256" key="4">
    <source>
        <dbReference type="ARBA" id="ARBA00022989"/>
    </source>
</evidence>
<evidence type="ECO:0000256" key="1">
    <source>
        <dbReference type="ARBA" id="ARBA00004651"/>
    </source>
</evidence>
<keyword evidence="4 6" id="KW-1133">Transmembrane helix</keyword>
<comment type="subcellular location">
    <subcellularLocation>
        <location evidence="1">Cell membrane</location>
        <topology evidence="1">Multi-pass membrane protein</topology>
    </subcellularLocation>
</comment>
<feature type="transmembrane region" description="Helical" evidence="6">
    <location>
        <begin position="29"/>
        <end position="52"/>
    </location>
</feature>
<evidence type="ECO:0000313" key="9">
    <source>
        <dbReference type="Proteomes" id="UP001596312"/>
    </source>
</evidence>
<dbReference type="Proteomes" id="UP001596312">
    <property type="component" value="Unassembled WGS sequence"/>
</dbReference>
<keyword evidence="2" id="KW-1003">Cell membrane</keyword>